<dbReference type="KEGG" id="lpf:lpl2052"/>
<protein>
    <recommendedName>
        <fullName evidence="7">Septation initiation protein</fullName>
    </recommendedName>
</protein>
<evidence type="ECO:0000259" key="2">
    <source>
        <dbReference type="Pfam" id="PF12252"/>
    </source>
</evidence>
<feature type="coiled-coil region" evidence="1">
    <location>
        <begin position="1281"/>
        <end position="1311"/>
    </location>
</feature>
<keyword evidence="1" id="KW-0175">Coiled coil</keyword>
<feature type="domain" description="SidE mono-ADP-ribosyltransferase" evidence="3">
    <location>
        <begin position="599"/>
        <end position="947"/>
    </location>
</feature>
<dbReference type="Pfam" id="PF19048">
    <property type="entry name" value="SidE_mART"/>
    <property type="match status" value="1"/>
</dbReference>
<dbReference type="RefSeq" id="WP_011216032.1">
    <property type="nucleotide sequence ID" value="NC_006369.1"/>
</dbReference>
<evidence type="ECO:0000256" key="1">
    <source>
        <dbReference type="SAM" id="Coils"/>
    </source>
</evidence>
<sequence length="1503" mass="169311">MPRYVEGVELTQEGMDAIFTRMGHSNIISGIIYNGQPTIDQEALDAQGFMPVLAGVGSRSDSGHWIMLIKGPGKQYYLFDPLGKTSGEGYQNTLLVQLPGGSNLSVIPNGPDLNKGLCGYWVASVGLRAHAQLNTDSPPDLVNLGQTITNEMRNELENDGYRIITDWLRAVADEFPPPKEGEVVPRDAKALREATQQNALVIDIPPLVSPEKDLTPKELPVESNCFQLPYVPVWNGFSLYTDETVRAAAQYAYDNYLGNPYTGSVESTPAYFGSEKVNRQHHGLAHTLRTMAYAELIVEEARKAKLRGETLRKFKDGRTIADVTPEELKKIMIAQAFFVAGRDDEASDAENYRKYHEQSRDAFLKYVKDNESTLIPDVFKDEEDVNLYAQVIEDKNHDWSSSPAIVLINQAHMVDLVRVKQPPESYLENYFKSMLPWIGPQATEAVFAIQRQFFHATHEVVAGFDSENKEPHLVVSGLGRYVIGENGQPIREALKNGQTEGELKFFPQTYQLKENERFMRVDEFLKLPEVRSTFPGSGKHLEGGMPGMSYMDYWDRLNSRERARCENDVNFCLKQLEIAHHKAKIDPIKGAVQPSEKITRREPNVDEIAAAGIIQEILANPDSIQNDHVLINSQKLEEQFFRDLLAKCDMAIVGSLLNDEDISNIDKLMEHEKNTEFHETGEEPVSRRAIGKEWLENYRIDRQNQRKTPAHSIKMALIHMMQDGSWYYRRLNAVAQGRDTGSSFKEVLISALMVPSTFKALTDIQEPEFGKELSQTHPTKIHKGLMSLPPDITQKILNQSEAIIANTTMGLFSDPSAKTYQQMKINQFSHLLARTCSSTSIDQNAGTFFTNGVDNENNIRLDIEDQDGLLNAKRVGGIGVGGENEYSVYLPDDVALIPIAVNKGNPNVISLVAVKSPDFIPRHESGYAVEPFLRIQTAKLAEVKSSIEKTPQDLETIFNLQNEVEAVQYSHLSTGYKNFLKNTVGPVLENCLSRFMESDPAALSKVLATFPSDREWLAFNFGEASQAKRQMDAIKQMIGNKVVLDALTQCQEAIEKQNISGALEALKSISSESTISRERREQIQSIRQDLLSLQRAVVTPVVTDDRKVKERYDALIENTSKRITELEKATLAKLDVIKKAIPNLVNLRQEVTVLHNEKVRMYSGTDKVDFSDVEKLEKQLQEIDTKLADAYLLEITKQVSALENEKPRNQSELKSKIAKFFDTTADIEVLRNERIKKHGSSKDPLDLSDLDKLSGNLQGVNQSLVSNLIKTIRSSCIQMKSNTFQMQKEAIEENIELLEKLEKSMDKSETAEKLRKDIPKLKDLLIAQQKAYPKMTQLIEQLRELCQTHLDDLNKKRTARLQELERQTREGGITGIVGNIFFGVTNMIGLTKDEQLEIKMKQQSLARFKADLFDEKNDIDALLVKLAYKSPSDLQEGLGISENNAKELDSLIRNLVAKTYSPNELEEKLKAIDEISIKIGKLPDTLKFKAIDEDESARTTMKF</sequence>
<gene>
    <name evidence="5" type="ordered locus">lpl2052</name>
</gene>
<evidence type="ECO:0000313" key="5">
    <source>
        <dbReference type="EMBL" id="CAH16292.1"/>
    </source>
</evidence>
<evidence type="ECO:0000259" key="4">
    <source>
        <dbReference type="Pfam" id="PF19049"/>
    </source>
</evidence>
<dbReference type="HOGENOM" id="CLU_002024_0_0_6"/>
<dbReference type="EMBL" id="CR628337">
    <property type="protein sequence ID" value="CAH16292.1"/>
    <property type="molecule type" value="Genomic_DNA"/>
</dbReference>
<feature type="domain" description="SidE PDE" evidence="2">
    <location>
        <begin position="254"/>
        <end position="461"/>
    </location>
</feature>
<evidence type="ECO:0008006" key="7">
    <source>
        <dbReference type="Google" id="ProtNLM"/>
    </source>
</evidence>
<dbReference type="LegioList" id="lpl2052"/>
<dbReference type="InterPro" id="IPR043934">
    <property type="entry name" value="SidE_DUB"/>
</dbReference>
<evidence type="ECO:0000259" key="3">
    <source>
        <dbReference type="Pfam" id="PF19048"/>
    </source>
</evidence>
<dbReference type="InterPro" id="IPR043935">
    <property type="entry name" value="SidE_mART"/>
</dbReference>
<dbReference type="Pfam" id="PF12252">
    <property type="entry name" value="SidE_PDE"/>
    <property type="match status" value="1"/>
</dbReference>
<accession>Q5WUW5</accession>
<evidence type="ECO:0000313" key="6">
    <source>
        <dbReference type="Proteomes" id="UP000002517"/>
    </source>
</evidence>
<feature type="domain" description="SidE DUB" evidence="4">
    <location>
        <begin position="1"/>
        <end position="173"/>
    </location>
</feature>
<reference evidence="5 6" key="1">
    <citation type="journal article" date="2004" name="Nat. Genet.">
        <title>Evidence in the Legionella pneumophila genome for exploitation of host cell functions and high genome plasticity.</title>
        <authorList>
            <person name="Cazalet C."/>
            <person name="Rusniok C."/>
            <person name="Bruggemann H."/>
            <person name="Zidane N."/>
            <person name="Magnier A."/>
            <person name="Ma L."/>
            <person name="Tichit M."/>
            <person name="Jarraud S."/>
            <person name="Bouchier C."/>
            <person name="Vandenesch F."/>
            <person name="Kunst F."/>
            <person name="Etienne J."/>
            <person name="Glaser P."/>
            <person name="Buchrieser C."/>
        </authorList>
    </citation>
    <scope>NUCLEOTIDE SEQUENCE [LARGE SCALE GENOMIC DNA]</scope>
    <source>
        <strain evidence="5 6">Lens</strain>
    </source>
</reference>
<dbReference type="GO" id="GO:0106274">
    <property type="term" value="F:NAD+-protein-arginine ADP-ribosyltransferase activity"/>
    <property type="evidence" value="ECO:0007669"/>
    <property type="project" value="InterPro"/>
</dbReference>
<proteinExistence type="predicted"/>
<dbReference type="InterPro" id="IPR021014">
    <property type="entry name" value="SidE_PDE"/>
</dbReference>
<organism evidence="5 6">
    <name type="scientific">Legionella pneumophila (strain Lens)</name>
    <dbReference type="NCBI Taxonomy" id="297245"/>
    <lineage>
        <taxon>Bacteria</taxon>
        <taxon>Pseudomonadati</taxon>
        <taxon>Pseudomonadota</taxon>
        <taxon>Gammaproteobacteria</taxon>
        <taxon>Legionellales</taxon>
        <taxon>Legionellaceae</taxon>
        <taxon>Legionella</taxon>
    </lineage>
</organism>
<name>Q5WUW5_LEGPL</name>
<dbReference type="Proteomes" id="UP000002517">
    <property type="component" value="Chromosome"/>
</dbReference>
<dbReference type="GO" id="GO:0016579">
    <property type="term" value="P:protein deubiquitination"/>
    <property type="evidence" value="ECO:0007669"/>
    <property type="project" value="InterPro"/>
</dbReference>
<dbReference type="Pfam" id="PF19049">
    <property type="entry name" value="SidE_DUB"/>
    <property type="match status" value="1"/>
</dbReference>